<sequence length="168" mass="19008">MRAEEGRGDVYRQLLRYHPVYLKLAHLTLDVEAVTAFALQRRRTAQYHFPHSPGGLFVKLFYRQAAGGGQRHHDPHRHPPALQLIKVVGLQPGTILFYAGTAEDHMCVAVDESRHDDLAGGVDDLRRRVDQRRYLISAADGRYQAIAHRDGAVFYKPDAVRRALFAGQ</sequence>
<evidence type="ECO:0000313" key="1">
    <source>
        <dbReference type="EMBL" id="MPN15405.1"/>
    </source>
</evidence>
<comment type="caution">
    <text evidence="1">The sequence shown here is derived from an EMBL/GenBank/DDBJ whole genome shotgun (WGS) entry which is preliminary data.</text>
</comment>
<organism evidence="1">
    <name type="scientific">bioreactor metagenome</name>
    <dbReference type="NCBI Taxonomy" id="1076179"/>
    <lineage>
        <taxon>unclassified sequences</taxon>
        <taxon>metagenomes</taxon>
        <taxon>ecological metagenomes</taxon>
    </lineage>
</organism>
<proteinExistence type="predicted"/>
<dbReference type="AlphaFoldDB" id="A0A645FLX6"/>
<reference evidence="1" key="1">
    <citation type="submission" date="2019-08" db="EMBL/GenBank/DDBJ databases">
        <authorList>
            <person name="Kucharzyk K."/>
            <person name="Murdoch R.W."/>
            <person name="Higgins S."/>
            <person name="Loffler F."/>
        </authorList>
    </citation>
    <scope>NUCLEOTIDE SEQUENCE</scope>
</reference>
<dbReference type="EMBL" id="VSSQ01062166">
    <property type="protein sequence ID" value="MPN15405.1"/>
    <property type="molecule type" value="Genomic_DNA"/>
</dbReference>
<gene>
    <name evidence="1" type="ORF">SDC9_162737</name>
</gene>
<protein>
    <submittedName>
        <fullName evidence="1">Uncharacterized protein</fullName>
    </submittedName>
</protein>
<accession>A0A645FLX6</accession>
<name>A0A645FLX6_9ZZZZ</name>